<evidence type="ECO:0000259" key="1">
    <source>
        <dbReference type="Pfam" id="PF13508"/>
    </source>
</evidence>
<dbReference type="Gene3D" id="3.40.630.30">
    <property type="match status" value="1"/>
</dbReference>
<dbReference type="AlphaFoldDB" id="A0AAD7KIW6"/>
<comment type="caution">
    <text evidence="2">The sequence shown here is derived from an EMBL/GenBank/DDBJ whole genome shotgun (WGS) entry which is preliminary data.</text>
</comment>
<evidence type="ECO:0000313" key="3">
    <source>
        <dbReference type="Proteomes" id="UP001215598"/>
    </source>
</evidence>
<organism evidence="2 3">
    <name type="scientific">Mycena metata</name>
    <dbReference type="NCBI Taxonomy" id="1033252"/>
    <lineage>
        <taxon>Eukaryota</taxon>
        <taxon>Fungi</taxon>
        <taxon>Dikarya</taxon>
        <taxon>Basidiomycota</taxon>
        <taxon>Agaricomycotina</taxon>
        <taxon>Agaricomycetes</taxon>
        <taxon>Agaricomycetidae</taxon>
        <taxon>Agaricales</taxon>
        <taxon>Marasmiineae</taxon>
        <taxon>Mycenaceae</taxon>
        <taxon>Mycena</taxon>
    </lineage>
</organism>
<keyword evidence="3" id="KW-1185">Reference proteome</keyword>
<dbReference type="PANTHER" id="PTHR42791:SF2">
    <property type="entry name" value="N-ACETYLTRANSFERASE DOMAIN-CONTAINING PROTEIN"/>
    <property type="match status" value="1"/>
</dbReference>
<sequence length="249" mass="27137">MVFEVTLLENATEAQIDELVQLCLQAYDQADTSIRALVGGDVFLLGDFFGASLRAGVLGGASIYIATEATDTLIRGMALWWGPGVEAFSTTEQQAFVSKLSDAAQQWHKTVYRPDFANLTERLLGPRGKLDSWYLNLLAVDPEHQKLGVARALIDAANHSELTLAATNELNVGIYRRLGFRVRGSMKMAGQVDEGAQQWRQDSRDSIVGQGLSDGAMLSLGTHAMAIVARQQQVFPVYVLSWSKTDGTA</sequence>
<evidence type="ECO:0000313" key="2">
    <source>
        <dbReference type="EMBL" id="KAJ7785852.1"/>
    </source>
</evidence>
<protein>
    <recommendedName>
        <fullName evidence="1">N-acetyltransferase domain-containing protein</fullName>
    </recommendedName>
</protein>
<proteinExistence type="predicted"/>
<dbReference type="InterPro" id="IPR016181">
    <property type="entry name" value="Acyl_CoA_acyltransferase"/>
</dbReference>
<dbReference type="SUPFAM" id="SSF55729">
    <property type="entry name" value="Acyl-CoA N-acyltransferases (Nat)"/>
    <property type="match status" value="1"/>
</dbReference>
<dbReference type="InterPro" id="IPR000182">
    <property type="entry name" value="GNAT_dom"/>
</dbReference>
<reference evidence="2" key="1">
    <citation type="submission" date="2023-03" db="EMBL/GenBank/DDBJ databases">
        <title>Massive genome expansion in bonnet fungi (Mycena s.s.) driven by repeated elements and novel gene families across ecological guilds.</title>
        <authorList>
            <consortium name="Lawrence Berkeley National Laboratory"/>
            <person name="Harder C.B."/>
            <person name="Miyauchi S."/>
            <person name="Viragh M."/>
            <person name="Kuo A."/>
            <person name="Thoen E."/>
            <person name="Andreopoulos B."/>
            <person name="Lu D."/>
            <person name="Skrede I."/>
            <person name="Drula E."/>
            <person name="Henrissat B."/>
            <person name="Morin E."/>
            <person name="Kohler A."/>
            <person name="Barry K."/>
            <person name="LaButti K."/>
            <person name="Morin E."/>
            <person name="Salamov A."/>
            <person name="Lipzen A."/>
            <person name="Mereny Z."/>
            <person name="Hegedus B."/>
            <person name="Baldrian P."/>
            <person name="Stursova M."/>
            <person name="Weitz H."/>
            <person name="Taylor A."/>
            <person name="Grigoriev I.V."/>
            <person name="Nagy L.G."/>
            <person name="Martin F."/>
            <person name="Kauserud H."/>
        </authorList>
    </citation>
    <scope>NUCLEOTIDE SEQUENCE</scope>
    <source>
        <strain evidence="2">CBHHK182m</strain>
    </source>
</reference>
<dbReference type="Proteomes" id="UP001215598">
    <property type="component" value="Unassembled WGS sequence"/>
</dbReference>
<feature type="domain" description="N-acetyltransferase" evidence="1">
    <location>
        <begin position="133"/>
        <end position="181"/>
    </location>
</feature>
<dbReference type="EMBL" id="JARKIB010000001">
    <property type="protein sequence ID" value="KAJ7785852.1"/>
    <property type="molecule type" value="Genomic_DNA"/>
</dbReference>
<accession>A0AAD7KIW6</accession>
<dbReference type="PANTHER" id="PTHR42791">
    <property type="entry name" value="GNAT FAMILY ACETYLTRANSFERASE"/>
    <property type="match status" value="1"/>
</dbReference>
<dbReference type="InterPro" id="IPR052523">
    <property type="entry name" value="Trichothecene_AcTrans"/>
</dbReference>
<dbReference type="CDD" id="cd04301">
    <property type="entry name" value="NAT_SF"/>
    <property type="match status" value="1"/>
</dbReference>
<gene>
    <name evidence="2" type="ORF">B0H16DRAFT_1875979</name>
</gene>
<dbReference type="Pfam" id="PF13508">
    <property type="entry name" value="Acetyltransf_7"/>
    <property type="match status" value="1"/>
</dbReference>
<name>A0AAD7KIW6_9AGAR</name>
<dbReference type="GO" id="GO:0016747">
    <property type="term" value="F:acyltransferase activity, transferring groups other than amino-acyl groups"/>
    <property type="evidence" value="ECO:0007669"/>
    <property type="project" value="InterPro"/>
</dbReference>